<feature type="domain" description="NAD(P)-binding" evidence="1">
    <location>
        <begin position="11"/>
        <end position="175"/>
    </location>
</feature>
<dbReference type="SUPFAM" id="SSF51735">
    <property type="entry name" value="NAD(P)-binding Rossmann-fold domains"/>
    <property type="match status" value="1"/>
</dbReference>
<evidence type="ECO:0000313" key="3">
    <source>
        <dbReference type="Proteomes" id="UP000318939"/>
    </source>
</evidence>
<evidence type="ECO:0000259" key="1">
    <source>
        <dbReference type="Pfam" id="PF13460"/>
    </source>
</evidence>
<reference evidence="2" key="2">
    <citation type="journal article" date="2023" name="MicrobiologyOpen">
        <title>Genomics of the tumorigenes clade of the family Rhizobiaceae and description of Rhizobium rhododendri sp. nov.</title>
        <authorList>
            <person name="Kuzmanovic N."/>
            <person name="diCenzo G.C."/>
            <person name="Bunk B."/>
            <person name="Sproeer C."/>
            <person name="Fruehling A."/>
            <person name="Neumann-Schaal M."/>
            <person name="Overmann J."/>
            <person name="Smalla K."/>
        </authorList>
    </citation>
    <scope>NUCLEOTIDE SEQUENCE</scope>
    <source>
        <strain evidence="2">Rho-6.2</strain>
    </source>
</reference>
<dbReference type="RefSeq" id="WP_142823267.1">
    <property type="nucleotide sequence ID" value="NZ_CP117267.1"/>
</dbReference>
<dbReference type="EMBL" id="CP117267">
    <property type="protein sequence ID" value="WFS21425.1"/>
    <property type="molecule type" value="Genomic_DNA"/>
</dbReference>
<dbReference type="PANTHER" id="PTHR43355">
    <property type="entry name" value="FLAVIN REDUCTASE (NADPH)"/>
    <property type="match status" value="1"/>
</dbReference>
<reference evidence="2" key="1">
    <citation type="journal article" date="2019" name="Phytopathology">
        <title>A Novel Group of Rhizobium tumorigenes-Like Agrobacteria Associated with Crown Gall Disease of Rhododendron and Blueberry.</title>
        <authorList>
            <person name="Kuzmanovic N."/>
            <person name="Behrens P."/>
            <person name="Idczak E."/>
            <person name="Wagner S."/>
            <person name="Gotz M."/>
            <person name="Sproer C."/>
            <person name="Bunk B."/>
            <person name="Overmann J."/>
            <person name="Smalla K."/>
        </authorList>
    </citation>
    <scope>NUCLEOTIDE SEQUENCE</scope>
    <source>
        <strain evidence="2">Rho-6.2</strain>
    </source>
</reference>
<dbReference type="InterPro" id="IPR036291">
    <property type="entry name" value="NAD(P)-bd_dom_sf"/>
</dbReference>
<dbReference type="Pfam" id="PF13460">
    <property type="entry name" value="NAD_binding_10"/>
    <property type="match status" value="1"/>
</dbReference>
<dbReference type="InterPro" id="IPR051606">
    <property type="entry name" value="Polyketide_Oxido-like"/>
</dbReference>
<name>A0ABY8IEF5_9HYPH</name>
<dbReference type="InterPro" id="IPR016040">
    <property type="entry name" value="NAD(P)-bd_dom"/>
</dbReference>
<evidence type="ECO:0000313" key="2">
    <source>
        <dbReference type="EMBL" id="WFS21425.1"/>
    </source>
</evidence>
<gene>
    <name evidence="2" type="ORF">PR018_09480</name>
</gene>
<proteinExistence type="predicted"/>
<organism evidence="2 3">
    <name type="scientific">Rhizobium rhododendri</name>
    <dbReference type="NCBI Taxonomy" id="2506430"/>
    <lineage>
        <taxon>Bacteria</taxon>
        <taxon>Pseudomonadati</taxon>
        <taxon>Pseudomonadota</taxon>
        <taxon>Alphaproteobacteria</taxon>
        <taxon>Hyphomicrobiales</taxon>
        <taxon>Rhizobiaceae</taxon>
        <taxon>Rhizobium/Agrobacterium group</taxon>
        <taxon>Rhizobium</taxon>
    </lineage>
</organism>
<dbReference type="Gene3D" id="3.40.50.720">
    <property type="entry name" value="NAD(P)-binding Rossmann-like Domain"/>
    <property type="match status" value="1"/>
</dbReference>
<sequence>MTQQSTFLVLGATGGTGKHFVSLALAGGHRVRALARSPEKLGGATANLEVRQGSITDPIDTDALVSGVDFVISMLGDVKLQRTDRINAAFVKRLVPSMRRHGVKRLLYQAGGLSRPYNGRLSPLFWTIRNTLARAYIGQHEDNEAVMQYLATEANDMEWIVHRAGIGSDGPSKGVLERSASNFSVATHCDCAVYNYRIIMTPAAIHTSDLSCYARS</sequence>
<keyword evidence="3" id="KW-1185">Reference proteome</keyword>
<dbReference type="PANTHER" id="PTHR43355:SF2">
    <property type="entry name" value="FLAVIN REDUCTASE (NADPH)"/>
    <property type="match status" value="1"/>
</dbReference>
<protein>
    <submittedName>
        <fullName evidence="2">NAD(P)H-binding protein</fullName>
    </submittedName>
</protein>
<dbReference type="Proteomes" id="UP000318939">
    <property type="component" value="Chromosome"/>
</dbReference>
<accession>A0ABY8IEF5</accession>